<evidence type="ECO:0000313" key="3">
    <source>
        <dbReference type="Proteomes" id="UP000807342"/>
    </source>
</evidence>
<sequence length="75" mass="8512">MKSSLISPCVFFFVALAVLVRQASAVPPEFQCSRDCWREETPCNDISHPVDDNGCWRCCLNDDAQYPSAPTRRME</sequence>
<comment type="caution">
    <text evidence="2">The sequence shown here is derived from an EMBL/GenBank/DDBJ whole genome shotgun (WGS) entry which is preliminary data.</text>
</comment>
<name>A0A9P6C3E7_9AGAR</name>
<feature type="signal peptide" evidence="1">
    <location>
        <begin position="1"/>
        <end position="25"/>
    </location>
</feature>
<accession>A0A9P6C3E7</accession>
<dbReference type="OrthoDB" id="3046117at2759"/>
<dbReference type="AlphaFoldDB" id="A0A9P6C3E7"/>
<evidence type="ECO:0000256" key="1">
    <source>
        <dbReference type="SAM" id="SignalP"/>
    </source>
</evidence>
<dbReference type="Proteomes" id="UP000807342">
    <property type="component" value="Unassembled WGS sequence"/>
</dbReference>
<protein>
    <submittedName>
        <fullName evidence="2">Uncharacterized protein</fullName>
    </submittedName>
</protein>
<proteinExistence type="predicted"/>
<feature type="chain" id="PRO_5040334198" evidence="1">
    <location>
        <begin position="26"/>
        <end position="75"/>
    </location>
</feature>
<reference evidence="2" key="1">
    <citation type="submission" date="2020-11" db="EMBL/GenBank/DDBJ databases">
        <authorList>
            <consortium name="DOE Joint Genome Institute"/>
            <person name="Ahrendt S."/>
            <person name="Riley R."/>
            <person name="Andreopoulos W."/>
            <person name="Labutti K."/>
            <person name="Pangilinan J."/>
            <person name="Ruiz-Duenas F.J."/>
            <person name="Barrasa J.M."/>
            <person name="Sanchez-Garcia M."/>
            <person name="Camarero S."/>
            <person name="Miyauchi S."/>
            <person name="Serrano A."/>
            <person name="Linde D."/>
            <person name="Babiker R."/>
            <person name="Drula E."/>
            <person name="Ayuso-Fernandez I."/>
            <person name="Pacheco R."/>
            <person name="Padilla G."/>
            <person name="Ferreira P."/>
            <person name="Barriuso J."/>
            <person name="Kellner H."/>
            <person name="Castanera R."/>
            <person name="Alfaro M."/>
            <person name="Ramirez L."/>
            <person name="Pisabarro A.G."/>
            <person name="Kuo A."/>
            <person name="Tritt A."/>
            <person name="Lipzen A."/>
            <person name="He G."/>
            <person name="Yan M."/>
            <person name="Ng V."/>
            <person name="Cullen D."/>
            <person name="Martin F."/>
            <person name="Rosso M.-N."/>
            <person name="Henrissat B."/>
            <person name="Hibbett D."/>
            <person name="Martinez A.T."/>
            <person name="Grigoriev I.V."/>
        </authorList>
    </citation>
    <scope>NUCLEOTIDE SEQUENCE</scope>
    <source>
        <strain evidence="2">MF-IS2</strain>
    </source>
</reference>
<keyword evidence="3" id="KW-1185">Reference proteome</keyword>
<organism evidence="2 3">
    <name type="scientific">Macrolepiota fuliginosa MF-IS2</name>
    <dbReference type="NCBI Taxonomy" id="1400762"/>
    <lineage>
        <taxon>Eukaryota</taxon>
        <taxon>Fungi</taxon>
        <taxon>Dikarya</taxon>
        <taxon>Basidiomycota</taxon>
        <taxon>Agaricomycotina</taxon>
        <taxon>Agaricomycetes</taxon>
        <taxon>Agaricomycetidae</taxon>
        <taxon>Agaricales</taxon>
        <taxon>Agaricineae</taxon>
        <taxon>Agaricaceae</taxon>
        <taxon>Macrolepiota</taxon>
    </lineage>
</organism>
<keyword evidence="1" id="KW-0732">Signal</keyword>
<evidence type="ECO:0000313" key="2">
    <source>
        <dbReference type="EMBL" id="KAF9447399.1"/>
    </source>
</evidence>
<gene>
    <name evidence="2" type="ORF">P691DRAFT_802510</name>
</gene>
<dbReference type="EMBL" id="MU151201">
    <property type="protein sequence ID" value="KAF9447399.1"/>
    <property type="molecule type" value="Genomic_DNA"/>
</dbReference>